<evidence type="ECO:0000313" key="1">
    <source>
        <dbReference type="EMBL" id="GAA1679509.1"/>
    </source>
</evidence>
<sequence>MQDFPEDMRSMRDVLAERRQYGWGGLIESGQQHPRYWPWVEQVESQMLLWLDGEEIEYVEFGVDPVDERASDPTAVVLTRRVLLRVLVRRDPTAPGDARINWWHVFKRDALVDLQVDAQNALPHLFPWSRRMKLSYPDQVFPTYIPIDLASAGESWPTQGRELFKSLRDDLWSSEL</sequence>
<accession>A0ABN2GZM4</accession>
<reference evidence="1 2" key="1">
    <citation type="journal article" date="2019" name="Int. J. Syst. Evol. Microbiol.">
        <title>The Global Catalogue of Microorganisms (GCM) 10K type strain sequencing project: providing services to taxonomists for standard genome sequencing and annotation.</title>
        <authorList>
            <consortium name="The Broad Institute Genomics Platform"/>
            <consortium name="The Broad Institute Genome Sequencing Center for Infectious Disease"/>
            <person name="Wu L."/>
            <person name="Ma J."/>
        </authorList>
    </citation>
    <scope>NUCLEOTIDE SEQUENCE [LARGE SCALE GENOMIC DNA]</scope>
    <source>
        <strain evidence="1 2">JCM 15575</strain>
    </source>
</reference>
<organism evidence="1 2">
    <name type="scientific">Microbacterium lacus</name>
    <dbReference type="NCBI Taxonomy" id="415217"/>
    <lineage>
        <taxon>Bacteria</taxon>
        <taxon>Bacillati</taxon>
        <taxon>Actinomycetota</taxon>
        <taxon>Actinomycetes</taxon>
        <taxon>Micrococcales</taxon>
        <taxon>Microbacteriaceae</taxon>
        <taxon>Microbacterium</taxon>
    </lineage>
</organism>
<dbReference type="RefSeq" id="WP_344054910.1">
    <property type="nucleotide sequence ID" value="NZ_BAAAPK010000001.1"/>
</dbReference>
<dbReference type="Proteomes" id="UP001500596">
    <property type="component" value="Unassembled WGS sequence"/>
</dbReference>
<evidence type="ECO:0000313" key="2">
    <source>
        <dbReference type="Proteomes" id="UP001500596"/>
    </source>
</evidence>
<proteinExistence type="predicted"/>
<dbReference type="EMBL" id="BAAAPK010000001">
    <property type="protein sequence ID" value="GAA1679509.1"/>
    <property type="molecule type" value="Genomic_DNA"/>
</dbReference>
<gene>
    <name evidence="1" type="ORF">GCM10009807_24210</name>
</gene>
<comment type="caution">
    <text evidence="1">The sequence shown here is derived from an EMBL/GenBank/DDBJ whole genome shotgun (WGS) entry which is preliminary data.</text>
</comment>
<protein>
    <submittedName>
        <fullName evidence="1">Uncharacterized protein</fullName>
    </submittedName>
</protein>
<keyword evidence="2" id="KW-1185">Reference proteome</keyword>
<name>A0ABN2GZM4_9MICO</name>